<reference evidence="1 2" key="1">
    <citation type="submission" date="2019-01" db="EMBL/GenBank/DDBJ databases">
        <title>Zoogloea oleivorans genome sequencing and assembly.</title>
        <authorList>
            <person name="Tancsics A."/>
            <person name="Farkas M."/>
            <person name="Kriszt B."/>
            <person name="Maroti G."/>
            <person name="Horvath B."/>
        </authorList>
    </citation>
    <scope>NUCLEOTIDE SEQUENCE [LARGE SCALE GENOMIC DNA]</scope>
    <source>
        <strain evidence="1 2">Buc</strain>
    </source>
</reference>
<evidence type="ECO:0000313" key="2">
    <source>
        <dbReference type="Proteomes" id="UP000389128"/>
    </source>
</evidence>
<dbReference type="OrthoDB" id="271062at2"/>
<dbReference type="RefSeq" id="WP_148577473.1">
    <property type="nucleotide sequence ID" value="NZ_JAVEUW010000011.1"/>
</dbReference>
<keyword evidence="2" id="KW-1185">Reference proteome</keyword>
<gene>
    <name evidence="1" type="ORF">ETQ85_02085</name>
</gene>
<dbReference type="SUPFAM" id="SSF53756">
    <property type="entry name" value="UDP-Glycosyltransferase/glycogen phosphorylase"/>
    <property type="match status" value="1"/>
</dbReference>
<proteinExistence type="predicted"/>
<evidence type="ECO:0008006" key="3">
    <source>
        <dbReference type="Google" id="ProtNLM"/>
    </source>
</evidence>
<dbReference type="EMBL" id="SDKK01000002">
    <property type="protein sequence ID" value="TYC61479.1"/>
    <property type="molecule type" value="Genomic_DNA"/>
</dbReference>
<organism evidence="1 2">
    <name type="scientific">Zoogloea oleivorans</name>
    <dbReference type="NCBI Taxonomy" id="1552750"/>
    <lineage>
        <taxon>Bacteria</taxon>
        <taxon>Pseudomonadati</taxon>
        <taxon>Pseudomonadota</taxon>
        <taxon>Betaproteobacteria</taxon>
        <taxon>Rhodocyclales</taxon>
        <taxon>Zoogloeaceae</taxon>
        <taxon>Zoogloea</taxon>
    </lineage>
</organism>
<name>A0A6C2D7A8_9RHOO</name>
<comment type="caution">
    <text evidence="1">The sequence shown here is derived from an EMBL/GenBank/DDBJ whole genome shotgun (WGS) entry which is preliminary data.</text>
</comment>
<dbReference type="Gene3D" id="3.40.50.2000">
    <property type="entry name" value="Glycogen Phosphorylase B"/>
    <property type="match status" value="2"/>
</dbReference>
<dbReference type="AlphaFoldDB" id="A0A6C2D7A8"/>
<protein>
    <recommendedName>
        <fullName evidence="3">Glycosyl transferase family 28 C-terminal domain-containing protein</fullName>
    </recommendedName>
</protein>
<accession>A0A6C2D7A8</accession>
<evidence type="ECO:0000313" key="1">
    <source>
        <dbReference type="EMBL" id="TYC61479.1"/>
    </source>
</evidence>
<sequence>MATIALIWELGSDYGHIGRFLPIAQALRERGHRPVMILRDISRADEMLGPYGLEYLQAPLWLPPVSGLPPALNFTETLFLFGFLQPAGLLSIVRAWRKLFELLKPDMLVFDHAPTALLASRGLGLPRLITGNSFAVPRQATPMPLYQWWDPKAGAPSRERDCEEKLVRNANHALAALGAPLLERVADLYAAEATLITGAPELDVYGPRDPDNYVGAINSIEHGVEPRWPAGKTRKVFAYLKPHYAHIEVLITALGKLDASVLIFAPGLAKQTVERLQTANLAFSSAPLKMSRVREECDLAVCHAGGTVDVMLAAGKPLFVLPLQMEQIMTSRRFEQTGCGLWHWHQQPPKDIDKMLRKVFSAPEFGERAQAYRERNQGFTQATAMARFMATCDRLLAGVA</sequence>
<dbReference type="Proteomes" id="UP000389128">
    <property type="component" value="Unassembled WGS sequence"/>
</dbReference>